<dbReference type="InterPro" id="IPR050523">
    <property type="entry name" value="AKR_Detox_Biosynth"/>
</dbReference>
<accession>A0A934VNT3</accession>
<dbReference type="PANTHER" id="PTHR43364:SF1">
    <property type="entry name" value="OXIDOREDUCTASE YDHF"/>
    <property type="match status" value="1"/>
</dbReference>
<dbReference type="EMBL" id="JAENIL010000010">
    <property type="protein sequence ID" value="MBK1876562.1"/>
    <property type="molecule type" value="Genomic_DNA"/>
</dbReference>
<dbReference type="InterPro" id="IPR020471">
    <property type="entry name" value="AKR"/>
</dbReference>
<protein>
    <submittedName>
        <fullName evidence="2">Aldo/keto reductase</fullName>
    </submittedName>
</protein>
<organism evidence="2 3">
    <name type="scientific">Pelagicoccus mobilis</name>
    <dbReference type="NCBI Taxonomy" id="415221"/>
    <lineage>
        <taxon>Bacteria</taxon>
        <taxon>Pseudomonadati</taxon>
        <taxon>Verrucomicrobiota</taxon>
        <taxon>Opitutia</taxon>
        <taxon>Puniceicoccales</taxon>
        <taxon>Pelagicoccaceae</taxon>
        <taxon>Pelagicoccus</taxon>
    </lineage>
</organism>
<reference evidence="2" key="1">
    <citation type="submission" date="2021-01" db="EMBL/GenBank/DDBJ databases">
        <title>Modified the classification status of verrucomicrobia.</title>
        <authorList>
            <person name="Feng X."/>
        </authorList>
    </citation>
    <scope>NUCLEOTIDE SEQUENCE</scope>
    <source>
        <strain evidence="2">KCTC 13126</strain>
    </source>
</reference>
<dbReference type="RefSeq" id="WP_200354778.1">
    <property type="nucleotide sequence ID" value="NZ_JAENIL010000010.1"/>
</dbReference>
<dbReference type="PRINTS" id="PR00069">
    <property type="entry name" value="ALDKETRDTASE"/>
</dbReference>
<dbReference type="Proteomes" id="UP000617628">
    <property type="component" value="Unassembled WGS sequence"/>
</dbReference>
<keyword evidence="3" id="KW-1185">Reference proteome</keyword>
<comment type="caution">
    <text evidence="2">The sequence shown here is derived from an EMBL/GenBank/DDBJ whole genome shotgun (WGS) entry which is preliminary data.</text>
</comment>
<dbReference type="InterPro" id="IPR023210">
    <property type="entry name" value="NADP_OxRdtase_dom"/>
</dbReference>
<dbReference type="GO" id="GO:0016491">
    <property type="term" value="F:oxidoreductase activity"/>
    <property type="evidence" value="ECO:0007669"/>
    <property type="project" value="InterPro"/>
</dbReference>
<feature type="domain" description="NADP-dependent oxidoreductase" evidence="1">
    <location>
        <begin position="15"/>
        <end position="293"/>
    </location>
</feature>
<dbReference type="GO" id="GO:0005829">
    <property type="term" value="C:cytosol"/>
    <property type="evidence" value="ECO:0007669"/>
    <property type="project" value="TreeGrafter"/>
</dbReference>
<evidence type="ECO:0000313" key="3">
    <source>
        <dbReference type="Proteomes" id="UP000617628"/>
    </source>
</evidence>
<dbReference type="Pfam" id="PF00248">
    <property type="entry name" value="Aldo_ket_red"/>
    <property type="match status" value="1"/>
</dbReference>
<dbReference type="AlphaFoldDB" id="A0A934VNT3"/>
<dbReference type="InterPro" id="IPR036812">
    <property type="entry name" value="NAD(P)_OxRdtase_dom_sf"/>
</dbReference>
<dbReference type="SUPFAM" id="SSF51430">
    <property type="entry name" value="NAD(P)-linked oxidoreductase"/>
    <property type="match status" value="1"/>
</dbReference>
<name>A0A934VNT3_9BACT</name>
<sequence>MEKVTIGKSSLESTRLVYGCMRIAGDNSPEARKRGREALKAAYDAGYNHFDHADIYGAGACEEVFAEAVEEFGFEREKLIVTSKCGIHFEDSPNAGDPKRYDFSRDHILRSVEGSLKRLKLDSLDLFLLHRPDYLMDAAATAATLQELVDSGMVRNCGVSNFSPSQFRMLQSFYGQPLVANQVEINIHNVDTLKDGTLDQCQELGVAPMAWCPIGGVAYPAWGNTFSPEDEARIKKEVDRQAAKYGVEDWVLILAWILKLPARVLPIIGSTTPERIRAALQSLDLEYSREDWYLMLEARDGNAVP</sequence>
<proteinExistence type="predicted"/>
<gene>
    <name evidence="2" type="ORF">JIN87_06765</name>
</gene>
<dbReference type="Gene3D" id="3.20.20.100">
    <property type="entry name" value="NADP-dependent oxidoreductase domain"/>
    <property type="match status" value="1"/>
</dbReference>
<dbReference type="PANTHER" id="PTHR43364">
    <property type="entry name" value="NADH-SPECIFIC METHYLGLYOXAL REDUCTASE-RELATED"/>
    <property type="match status" value="1"/>
</dbReference>
<evidence type="ECO:0000259" key="1">
    <source>
        <dbReference type="Pfam" id="PF00248"/>
    </source>
</evidence>
<evidence type="ECO:0000313" key="2">
    <source>
        <dbReference type="EMBL" id="MBK1876562.1"/>
    </source>
</evidence>